<reference evidence="1" key="1">
    <citation type="submission" date="2021-06" db="EMBL/GenBank/DDBJ databases">
        <authorList>
            <person name="Kallberg Y."/>
            <person name="Tangrot J."/>
            <person name="Rosling A."/>
        </authorList>
    </citation>
    <scope>NUCLEOTIDE SEQUENCE</scope>
    <source>
        <strain evidence="1">IL203A</strain>
    </source>
</reference>
<gene>
    <name evidence="1" type="ORF">DHETER_LOCUS1405</name>
</gene>
<evidence type="ECO:0000313" key="2">
    <source>
        <dbReference type="Proteomes" id="UP000789702"/>
    </source>
</evidence>
<organism evidence="1 2">
    <name type="scientific">Dentiscutata heterogama</name>
    <dbReference type="NCBI Taxonomy" id="1316150"/>
    <lineage>
        <taxon>Eukaryota</taxon>
        <taxon>Fungi</taxon>
        <taxon>Fungi incertae sedis</taxon>
        <taxon>Mucoromycota</taxon>
        <taxon>Glomeromycotina</taxon>
        <taxon>Glomeromycetes</taxon>
        <taxon>Diversisporales</taxon>
        <taxon>Gigasporaceae</taxon>
        <taxon>Dentiscutata</taxon>
    </lineage>
</organism>
<keyword evidence="2" id="KW-1185">Reference proteome</keyword>
<sequence length="693" mass="80912">MVDNSLSEDNPRKFDSDVLDHSLLEISDVLDNLLLSVLSEGNSSDKKQINDNLEEKSHNSVHIKSTMHLSVHDNNYCETAPVCDVDYRDLKILRFVANGGFSDVFKAQWKEKFVAVKYVSRENPIQSRDFDREVASLKKSKNCKKYIIQFFGLAQEVRGVQAYVDPILLDKGQNFNHINEKSSDIYSFGVLMWEIYTCRPPFNGRRDNELFYSLWKGLREKPEIGMPLDYIKIYESCWVPDPSIRPEISKILNDLNNLRPEPRADRIYIMRKKTYNILPIEIQYNPKLPIIIVEDIDDIKIQDENFTKNMQIFKHTTSDIEQSITLETFTPLFEEVCQLENNLLSFCNVQLNTKIFESLRECIMEISYNVKKLKLRNNIDSFATLKNYIFFQKLLQNITNIKDFICKVSQINELRPYVQKTDHGISLKQLKDKYDALLEEFNDTMSSLGFKSQINEQVDVLNDIKETEKFIQTFQCNFKDDNNTMFDLIDQKIIDIQNSAINDFLIPIKFLNELENDDIRHEKYNFSSDSHEMKMLRIQIALLKDLNGLANISKFYGITKDESGSISIYSEWSKHGNLKTYYNQCKSLNVSVKKNFAFDICNGLVFLSAVNILHRNIKSENILITNDHKAKLTNFCYSRLTANDSRKIHLKDNKIGIEYVAPEIVERSTHTHSYPDLNQLTSDRNYDRRSEIY</sequence>
<dbReference type="EMBL" id="CAJVPU010000841">
    <property type="protein sequence ID" value="CAG8463869.1"/>
    <property type="molecule type" value="Genomic_DNA"/>
</dbReference>
<protein>
    <submittedName>
        <fullName evidence="1">14616_t:CDS:1</fullName>
    </submittedName>
</protein>
<proteinExistence type="predicted"/>
<feature type="non-terminal residue" evidence="1">
    <location>
        <position position="1"/>
    </location>
</feature>
<evidence type="ECO:0000313" key="1">
    <source>
        <dbReference type="EMBL" id="CAG8463869.1"/>
    </source>
</evidence>
<accession>A0ACA9KBE3</accession>
<dbReference type="Proteomes" id="UP000789702">
    <property type="component" value="Unassembled WGS sequence"/>
</dbReference>
<name>A0ACA9KBE3_9GLOM</name>
<comment type="caution">
    <text evidence="1">The sequence shown here is derived from an EMBL/GenBank/DDBJ whole genome shotgun (WGS) entry which is preliminary data.</text>
</comment>
<feature type="non-terminal residue" evidence="1">
    <location>
        <position position="693"/>
    </location>
</feature>